<feature type="region of interest" description="Disordered" evidence="1">
    <location>
        <begin position="175"/>
        <end position="195"/>
    </location>
</feature>
<name>A0A9P6MAA0_9FUNG</name>
<feature type="compositionally biased region" description="Basic residues" evidence="1">
    <location>
        <begin position="83"/>
        <end position="92"/>
    </location>
</feature>
<feature type="compositionally biased region" description="Acidic residues" evidence="1">
    <location>
        <begin position="110"/>
        <end position="123"/>
    </location>
</feature>
<keyword evidence="3" id="KW-1185">Reference proteome</keyword>
<dbReference type="OrthoDB" id="2443325at2759"/>
<evidence type="ECO:0000256" key="1">
    <source>
        <dbReference type="SAM" id="MobiDB-lite"/>
    </source>
</evidence>
<comment type="caution">
    <text evidence="2">The sequence shown here is derived from an EMBL/GenBank/DDBJ whole genome shotgun (WGS) entry which is preliminary data.</text>
</comment>
<dbReference type="AlphaFoldDB" id="A0A9P6MAA0"/>
<proteinExistence type="predicted"/>
<reference evidence="2" key="1">
    <citation type="journal article" date="2020" name="Fungal Divers.">
        <title>Resolving the Mortierellaceae phylogeny through synthesis of multi-gene phylogenetics and phylogenomics.</title>
        <authorList>
            <person name="Vandepol N."/>
            <person name="Liber J."/>
            <person name="Desiro A."/>
            <person name="Na H."/>
            <person name="Kennedy M."/>
            <person name="Barry K."/>
            <person name="Grigoriev I.V."/>
            <person name="Miller A.N."/>
            <person name="O'Donnell K."/>
            <person name="Stajich J.E."/>
            <person name="Bonito G."/>
        </authorList>
    </citation>
    <scope>NUCLEOTIDE SEQUENCE</scope>
    <source>
        <strain evidence="2">MES-2147</strain>
    </source>
</reference>
<feature type="region of interest" description="Disordered" evidence="1">
    <location>
        <begin position="64"/>
        <end position="131"/>
    </location>
</feature>
<gene>
    <name evidence="2" type="ORF">BGZ65_000521</name>
</gene>
<feature type="compositionally biased region" description="Basic and acidic residues" evidence="1">
    <location>
        <begin position="26"/>
        <end position="36"/>
    </location>
</feature>
<dbReference type="EMBL" id="JAAAHW010003392">
    <property type="protein sequence ID" value="KAF9984369.1"/>
    <property type="molecule type" value="Genomic_DNA"/>
</dbReference>
<accession>A0A9P6MAA0</accession>
<dbReference type="Proteomes" id="UP000749646">
    <property type="component" value="Unassembled WGS sequence"/>
</dbReference>
<evidence type="ECO:0000313" key="3">
    <source>
        <dbReference type="Proteomes" id="UP000749646"/>
    </source>
</evidence>
<protein>
    <submittedName>
        <fullName evidence="2">Uncharacterized protein</fullName>
    </submittedName>
</protein>
<evidence type="ECO:0000313" key="2">
    <source>
        <dbReference type="EMBL" id="KAF9984369.1"/>
    </source>
</evidence>
<organism evidence="2 3">
    <name type="scientific">Modicella reniformis</name>
    <dbReference type="NCBI Taxonomy" id="1440133"/>
    <lineage>
        <taxon>Eukaryota</taxon>
        <taxon>Fungi</taxon>
        <taxon>Fungi incertae sedis</taxon>
        <taxon>Mucoromycota</taxon>
        <taxon>Mortierellomycotina</taxon>
        <taxon>Mortierellomycetes</taxon>
        <taxon>Mortierellales</taxon>
        <taxon>Mortierellaceae</taxon>
        <taxon>Modicella</taxon>
    </lineage>
</organism>
<feature type="compositionally biased region" description="Polar residues" evidence="1">
    <location>
        <begin position="64"/>
        <end position="82"/>
    </location>
</feature>
<sequence length="269" mass="28896">MIADTPVVAPEPSMQHGGVLKPNFSLKKDERNKHDSVSSLDEAVVMAVTAKATPQAFKLNTIKASQSDHIQRSNTLHSSNSVKRSKSQRKTNKSTNRNPSPLASAPQPDMESDTESDTEEDDQGNPFMTEAELTGGLTNTSFFTNNTHNSSVTRTPSSCSANPFLSLDETKAITPTGNIASHSRKGSPPGTPMSETTTVFTSIPIELDDKYDPLSDLAGGGVKLRPWAESGSTAMRDSTLSTMSDGRSSTNGEEIMIFWDGSRDSRGNL</sequence>
<feature type="region of interest" description="Disordered" evidence="1">
    <location>
        <begin position="1"/>
        <end position="40"/>
    </location>
</feature>